<comment type="similarity">
    <text evidence="1">Belongs to the bacterial solute-binding protein ModA family.</text>
</comment>
<feature type="signal peptide" evidence="4">
    <location>
        <begin position="1"/>
        <end position="25"/>
    </location>
</feature>
<dbReference type="Pfam" id="PF13531">
    <property type="entry name" value="SBP_bac_11"/>
    <property type="match status" value="1"/>
</dbReference>
<gene>
    <name evidence="5" type="primary">modA</name>
    <name evidence="5" type="ORF">N9A08_07580</name>
</gene>
<keyword evidence="2" id="KW-0479">Metal-binding</keyword>
<evidence type="ECO:0000256" key="3">
    <source>
        <dbReference type="ARBA" id="ARBA00022729"/>
    </source>
</evidence>
<name>A0ABY6FW87_9MICC</name>
<keyword evidence="3 4" id="KW-0732">Signal</keyword>
<dbReference type="PIRSF" id="PIRSF004846">
    <property type="entry name" value="ModA"/>
    <property type="match status" value="1"/>
</dbReference>
<feature type="chain" id="PRO_5045346920" evidence="4">
    <location>
        <begin position="26"/>
        <end position="258"/>
    </location>
</feature>
<dbReference type="InterPro" id="IPR005950">
    <property type="entry name" value="ModA"/>
</dbReference>
<dbReference type="PANTHER" id="PTHR30632">
    <property type="entry name" value="MOLYBDATE-BINDING PERIPLASMIC PROTEIN"/>
    <property type="match status" value="1"/>
</dbReference>
<dbReference type="PROSITE" id="PS51257">
    <property type="entry name" value="PROKAR_LIPOPROTEIN"/>
    <property type="match status" value="1"/>
</dbReference>
<dbReference type="EMBL" id="CP106856">
    <property type="protein sequence ID" value="UYB37482.1"/>
    <property type="molecule type" value="Genomic_DNA"/>
</dbReference>
<keyword evidence="6" id="KW-1185">Reference proteome</keyword>
<dbReference type="PANTHER" id="PTHR30632:SF0">
    <property type="entry name" value="SULFATE-BINDING PROTEIN"/>
    <property type="match status" value="1"/>
</dbReference>
<proteinExistence type="inferred from homology"/>
<dbReference type="SUPFAM" id="SSF53850">
    <property type="entry name" value="Periplasmic binding protein-like II"/>
    <property type="match status" value="1"/>
</dbReference>
<reference evidence="5" key="1">
    <citation type="submission" date="2022-09" db="EMBL/GenBank/DDBJ databases">
        <authorList>
            <person name="Li D."/>
            <person name="Cheng J."/>
            <person name="Li Y."/>
        </authorList>
    </citation>
    <scope>NUCLEOTIDE SEQUENCE</scope>
    <source>
        <strain evidence="5">DL</strain>
    </source>
</reference>
<sequence length="258" mass="25726">MSRCRPGRALAALLLIGTLGLSACAVPAGDQQNGTSELTVFAAASLAAPFTRLAEDFEAAHPGTTVRLNLAGSADLAAQILAGAPADVFASADEANMAKVVDAGMAAEEPRNIATNTLTIAVPAGNPAGIAGFADLAAAGVQVVVCAEQVPCGAAAEKLAQNAGILLAPVSEESSVTGVMGKVVSGEADAGLVYVTDVRASGGKVQEVPFPEAKEAVNRYPLVRLAAAGDSGLADAFVRYVGADEGRRALQEAGFGVP</sequence>
<dbReference type="NCBIfam" id="TIGR01256">
    <property type="entry name" value="modA"/>
    <property type="match status" value="1"/>
</dbReference>
<dbReference type="InterPro" id="IPR050682">
    <property type="entry name" value="ModA/WtpA"/>
</dbReference>
<evidence type="ECO:0000256" key="1">
    <source>
        <dbReference type="ARBA" id="ARBA00009175"/>
    </source>
</evidence>
<evidence type="ECO:0000313" key="5">
    <source>
        <dbReference type="EMBL" id="UYB37482.1"/>
    </source>
</evidence>
<dbReference type="Proteomes" id="UP001063368">
    <property type="component" value="Chromosome"/>
</dbReference>
<evidence type="ECO:0000256" key="2">
    <source>
        <dbReference type="ARBA" id="ARBA00022723"/>
    </source>
</evidence>
<dbReference type="RefSeq" id="WP_263128895.1">
    <property type="nucleotide sequence ID" value="NZ_CP106856.1"/>
</dbReference>
<evidence type="ECO:0000256" key="4">
    <source>
        <dbReference type="SAM" id="SignalP"/>
    </source>
</evidence>
<organism evidence="5 6">
    <name type="scientific">Arthrobacter koreensis</name>
    <dbReference type="NCBI Taxonomy" id="199136"/>
    <lineage>
        <taxon>Bacteria</taxon>
        <taxon>Bacillati</taxon>
        <taxon>Actinomycetota</taxon>
        <taxon>Actinomycetes</taxon>
        <taxon>Micrococcales</taxon>
        <taxon>Micrococcaceae</taxon>
        <taxon>Arthrobacter</taxon>
    </lineage>
</organism>
<evidence type="ECO:0000313" key="6">
    <source>
        <dbReference type="Proteomes" id="UP001063368"/>
    </source>
</evidence>
<protein>
    <submittedName>
        <fullName evidence="5">Molybdate ABC transporter substrate-binding protein</fullName>
    </submittedName>
</protein>
<dbReference type="Gene3D" id="3.40.190.10">
    <property type="entry name" value="Periplasmic binding protein-like II"/>
    <property type="match status" value="2"/>
</dbReference>
<accession>A0ABY6FW87</accession>